<keyword evidence="1" id="KW-0472">Membrane</keyword>
<reference evidence="2 3" key="1">
    <citation type="journal article" date="2014" name="Int. J. Syst. Evol. Microbiol.">
        <title>Complete genome sequence of Corynebacterium casei LMG S-19264T (=DSM 44701T), isolated from a smear-ripened cheese.</title>
        <authorList>
            <consortium name="US DOE Joint Genome Institute (JGI-PGF)"/>
            <person name="Walter F."/>
            <person name="Albersmeier A."/>
            <person name="Kalinowski J."/>
            <person name="Ruckert C."/>
        </authorList>
    </citation>
    <scope>NUCLEOTIDE SEQUENCE [LARGE SCALE GENOMIC DNA]</scope>
    <source>
        <strain evidence="2 3">CGMCC 1.15896</strain>
    </source>
</reference>
<proteinExistence type="predicted"/>
<dbReference type="PANTHER" id="PTHR12277">
    <property type="entry name" value="ALPHA/BETA HYDROLASE DOMAIN-CONTAINING PROTEIN"/>
    <property type="match status" value="1"/>
</dbReference>
<gene>
    <name evidence="2" type="ORF">GCM10011499_30630</name>
</gene>
<dbReference type="Proteomes" id="UP000596977">
    <property type="component" value="Unassembled WGS sequence"/>
</dbReference>
<dbReference type="GO" id="GO:0016787">
    <property type="term" value="F:hydrolase activity"/>
    <property type="evidence" value="ECO:0007669"/>
    <property type="project" value="UniProtKB-KW"/>
</dbReference>
<dbReference type="PANTHER" id="PTHR12277:SF81">
    <property type="entry name" value="PROTEIN ABHD13"/>
    <property type="match status" value="1"/>
</dbReference>
<feature type="transmembrane region" description="Helical" evidence="1">
    <location>
        <begin position="5"/>
        <end position="26"/>
    </location>
</feature>
<dbReference type="Gene3D" id="3.40.50.1820">
    <property type="entry name" value="alpha/beta hydrolase"/>
    <property type="match status" value="1"/>
</dbReference>
<dbReference type="AlphaFoldDB" id="A0A916RLJ0"/>
<dbReference type="InterPro" id="IPR029058">
    <property type="entry name" value="AB_hydrolase_fold"/>
</dbReference>
<organism evidence="2 3">
    <name type="scientific">Pelagibacterium lentulum</name>
    <dbReference type="NCBI Taxonomy" id="2029865"/>
    <lineage>
        <taxon>Bacteria</taxon>
        <taxon>Pseudomonadati</taxon>
        <taxon>Pseudomonadota</taxon>
        <taxon>Alphaproteobacteria</taxon>
        <taxon>Hyphomicrobiales</taxon>
        <taxon>Devosiaceae</taxon>
        <taxon>Pelagibacterium</taxon>
    </lineage>
</organism>
<keyword evidence="3" id="KW-1185">Reference proteome</keyword>
<keyword evidence="1" id="KW-1133">Transmembrane helix</keyword>
<evidence type="ECO:0000313" key="2">
    <source>
        <dbReference type="EMBL" id="GGA58385.1"/>
    </source>
</evidence>
<dbReference type="RefSeq" id="WP_127073765.1">
    <property type="nucleotide sequence ID" value="NZ_BMKB01000005.1"/>
</dbReference>
<protein>
    <submittedName>
        <fullName evidence="2">Alpha/beta hydrolase</fullName>
    </submittedName>
</protein>
<sequence>MIRRIVFGTLGVLAVAYMGVVAYLYFNQRAFFFVPDGDVWEIADVGLDAELVSIPTTNDETVTGWYGAPSPGMPTILYLKGNSGSFTSEYARFQAFSEDGFGFLSIDYRGFPLSPGQITQQNILDDALAAFDWLAEREDQILIWGRSLGSSPAVWVASQRDSDALVLETPFYSAVAVAAERYPYAPVGFLMMDQFPSNEWIGDVEEPLFIAHGTADVVITHGNGERLFAEAPNPFEIWIEDGAGHNDMWARGIWERTKQFYAAALQ</sequence>
<keyword evidence="2" id="KW-0378">Hydrolase</keyword>
<evidence type="ECO:0000256" key="1">
    <source>
        <dbReference type="SAM" id="Phobius"/>
    </source>
</evidence>
<dbReference type="SUPFAM" id="SSF53474">
    <property type="entry name" value="alpha/beta-Hydrolases"/>
    <property type="match status" value="1"/>
</dbReference>
<name>A0A916RLJ0_9HYPH</name>
<evidence type="ECO:0000313" key="3">
    <source>
        <dbReference type="Proteomes" id="UP000596977"/>
    </source>
</evidence>
<accession>A0A916RLJ0</accession>
<dbReference type="OrthoDB" id="9798884at2"/>
<comment type="caution">
    <text evidence="2">The sequence shown here is derived from an EMBL/GenBank/DDBJ whole genome shotgun (WGS) entry which is preliminary data.</text>
</comment>
<dbReference type="EMBL" id="BMKB01000005">
    <property type="protein sequence ID" value="GGA58385.1"/>
    <property type="molecule type" value="Genomic_DNA"/>
</dbReference>
<keyword evidence="1" id="KW-0812">Transmembrane</keyword>